<organism evidence="2 3">
    <name type="scientific">Paracoccus salipaludis</name>
    <dbReference type="NCBI Taxonomy" id="2032623"/>
    <lineage>
        <taxon>Bacteria</taxon>
        <taxon>Pseudomonadati</taxon>
        <taxon>Pseudomonadota</taxon>
        <taxon>Alphaproteobacteria</taxon>
        <taxon>Rhodobacterales</taxon>
        <taxon>Paracoccaceae</taxon>
        <taxon>Paracoccus</taxon>
    </lineage>
</organism>
<keyword evidence="3" id="KW-1185">Reference proteome</keyword>
<gene>
    <name evidence="2" type="ORF">CK240_09290</name>
</gene>
<feature type="signal peptide" evidence="1">
    <location>
        <begin position="1"/>
        <end position="21"/>
    </location>
</feature>
<accession>A0A2A2GKI9</accession>
<evidence type="ECO:0000256" key="1">
    <source>
        <dbReference type="SAM" id="SignalP"/>
    </source>
</evidence>
<comment type="caution">
    <text evidence="2">The sequence shown here is derived from an EMBL/GenBank/DDBJ whole genome shotgun (WGS) entry which is preliminary data.</text>
</comment>
<dbReference type="RefSeq" id="WP_095640065.1">
    <property type="nucleotide sequence ID" value="NZ_NSJZ01000006.1"/>
</dbReference>
<protein>
    <submittedName>
        <fullName evidence="2">Uncharacterized protein</fullName>
    </submittedName>
</protein>
<dbReference type="EMBL" id="NSJZ01000006">
    <property type="protein sequence ID" value="PAU97262.1"/>
    <property type="molecule type" value="Genomic_DNA"/>
</dbReference>
<dbReference type="SUPFAM" id="SSF160935">
    <property type="entry name" value="VPA0735-like"/>
    <property type="match status" value="1"/>
</dbReference>
<feature type="chain" id="PRO_5012335737" evidence="1">
    <location>
        <begin position="22"/>
        <end position="77"/>
    </location>
</feature>
<dbReference type="Proteomes" id="UP000218023">
    <property type="component" value="Unassembled WGS sequence"/>
</dbReference>
<sequence>MRAALLAALALATLIPVTTSAEEATPAAPERAAIERRAVEAVIWGMPAVNYDLMLQEMLTKTDGEVNQVVYWSKPLT</sequence>
<keyword evidence="1" id="KW-0732">Signal</keyword>
<dbReference type="AlphaFoldDB" id="A0A2A2GKI9"/>
<evidence type="ECO:0000313" key="3">
    <source>
        <dbReference type="Proteomes" id="UP000218023"/>
    </source>
</evidence>
<evidence type="ECO:0000313" key="2">
    <source>
        <dbReference type="EMBL" id="PAU97262.1"/>
    </source>
</evidence>
<reference evidence="2 3" key="1">
    <citation type="submission" date="2017-09" db="EMBL/GenBank/DDBJ databases">
        <title>Paracoccus alkalisoli sp. nov., isolated from saline alkaline soil.</title>
        <authorList>
            <person name="Dong X."/>
            <person name="Zhang G."/>
        </authorList>
    </citation>
    <scope>NUCLEOTIDE SEQUENCE [LARGE SCALE GENOMIC DNA]</scope>
    <source>
        <strain evidence="2 3">WN007</strain>
    </source>
</reference>
<proteinExistence type="predicted"/>
<name>A0A2A2GKI9_9RHOB</name>